<dbReference type="SUPFAM" id="SSF46689">
    <property type="entry name" value="Homeodomain-like"/>
    <property type="match status" value="1"/>
</dbReference>
<evidence type="ECO:0000313" key="3">
    <source>
        <dbReference type="Proteomes" id="UP000247696"/>
    </source>
</evidence>
<keyword evidence="3" id="KW-1185">Reference proteome</keyword>
<proteinExistence type="predicted"/>
<evidence type="ECO:0008006" key="4">
    <source>
        <dbReference type="Google" id="ProtNLM"/>
    </source>
</evidence>
<evidence type="ECO:0000313" key="2">
    <source>
        <dbReference type="EMBL" id="AWT26958.1"/>
    </source>
</evidence>
<keyword evidence="1" id="KW-0175">Coiled coil</keyword>
<dbReference type="InterPro" id="IPR009057">
    <property type="entry name" value="Homeodomain-like_sf"/>
</dbReference>
<sequence>MAKACLQECRDDVVRVARNREPGVTIAQITKDFGAHPMTLTTWMRRDDIDDGSKPGMASEQSAQLREANRRIRLLEQGVEVLRRAAT</sequence>
<gene>
    <name evidence="2" type="ORF">Csp1_22070</name>
</gene>
<reference evidence="3" key="1">
    <citation type="submission" date="2017-11" db="EMBL/GenBank/DDBJ databases">
        <title>Otitis media/interna in a cat caused by the recently described species Corynebacterium provencense.</title>
        <authorList>
            <person name="Kittl S."/>
            <person name="Brodard I."/>
            <person name="Rychener L."/>
            <person name="Jores J."/>
            <person name="Roosje P."/>
            <person name="Gobeli Brawand S."/>
        </authorList>
    </citation>
    <scope>NUCLEOTIDE SEQUENCE [LARGE SCALE GENOMIC DNA]</scope>
    <source>
        <strain evidence="3">17KM38</strain>
    </source>
</reference>
<name>A0A2Z3YQA4_9CORY</name>
<dbReference type="KEGG" id="cpre:Csp1_22070"/>
<accession>A0A2Z3YQA4</accession>
<dbReference type="EMBL" id="CP024988">
    <property type="protein sequence ID" value="AWT26958.1"/>
    <property type="molecule type" value="Genomic_DNA"/>
</dbReference>
<dbReference type="Gene3D" id="1.10.10.60">
    <property type="entry name" value="Homeodomain-like"/>
    <property type="match status" value="1"/>
</dbReference>
<protein>
    <recommendedName>
        <fullName evidence="4">Transposase</fullName>
    </recommendedName>
</protein>
<dbReference type="Proteomes" id="UP000247696">
    <property type="component" value="Chromosome"/>
</dbReference>
<dbReference type="AlphaFoldDB" id="A0A2Z3YQA4"/>
<evidence type="ECO:0000256" key="1">
    <source>
        <dbReference type="SAM" id="Coils"/>
    </source>
</evidence>
<organism evidence="2 3">
    <name type="scientific">Corynebacterium provencense</name>
    <dbReference type="NCBI Taxonomy" id="1737425"/>
    <lineage>
        <taxon>Bacteria</taxon>
        <taxon>Bacillati</taxon>
        <taxon>Actinomycetota</taxon>
        <taxon>Actinomycetes</taxon>
        <taxon>Mycobacteriales</taxon>
        <taxon>Corynebacteriaceae</taxon>
        <taxon>Corynebacterium</taxon>
    </lineage>
</organism>
<feature type="coiled-coil region" evidence="1">
    <location>
        <begin position="58"/>
        <end position="85"/>
    </location>
</feature>